<feature type="transmembrane region" description="Helical" evidence="1">
    <location>
        <begin position="327"/>
        <end position="350"/>
    </location>
</feature>
<name>A0A1J4NA55_9ACTN</name>
<evidence type="ECO:0000313" key="3">
    <source>
        <dbReference type="Proteomes" id="UP000033772"/>
    </source>
</evidence>
<dbReference type="EMBL" id="JZDQ02000008">
    <property type="protein sequence ID" value="OIJ27528.1"/>
    <property type="molecule type" value="Genomic_DNA"/>
</dbReference>
<dbReference type="STRING" id="1844.UG56_007545"/>
<keyword evidence="3" id="KW-1185">Reference proteome</keyword>
<evidence type="ECO:0000256" key="1">
    <source>
        <dbReference type="SAM" id="Phobius"/>
    </source>
</evidence>
<feature type="transmembrane region" description="Helical" evidence="1">
    <location>
        <begin position="357"/>
        <end position="381"/>
    </location>
</feature>
<gene>
    <name evidence="2" type="ORF">UG56_007545</name>
</gene>
<feature type="transmembrane region" description="Helical" evidence="1">
    <location>
        <begin position="387"/>
        <end position="405"/>
    </location>
</feature>
<feature type="transmembrane region" description="Helical" evidence="1">
    <location>
        <begin position="236"/>
        <end position="255"/>
    </location>
</feature>
<feature type="transmembrane region" description="Helical" evidence="1">
    <location>
        <begin position="45"/>
        <end position="65"/>
    </location>
</feature>
<evidence type="ECO:0000313" key="2">
    <source>
        <dbReference type="EMBL" id="OIJ27528.1"/>
    </source>
</evidence>
<comment type="caution">
    <text evidence="2">The sequence shown here is derived from an EMBL/GenBank/DDBJ whole genome shotgun (WGS) entry which is preliminary data.</text>
</comment>
<organism evidence="2 3">
    <name type="scientific">Nocardioides luteus</name>
    <dbReference type="NCBI Taxonomy" id="1844"/>
    <lineage>
        <taxon>Bacteria</taxon>
        <taxon>Bacillati</taxon>
        <taxon>Actinomycetota</taxon>
        <taxon>Actinomycetes</taxon>
        <taxon>Propionibacteriales</taxon>
        <taxon>Nocardioidaceae</taxon>
        <taxon>Nocardioides</taxon>
    </lineage>
</organism>
<dbReference type="Proteomes" id="UP000033772">
    <property type="component" value="Unassembled WGS sequence"/>
</dbReference>
<feature type="transmembrane region" description="Helical" evidence="1">
    <location>
        <begin position="183"/>
        <end position="201"/>
    </location>
</feature>
<feature type="transmembrane region" description="Helical" evidence="1">
    <location>
        <begin position="88"/>
        <end position="112"/>
    </location>
</feature>
<protein>
    <recommendedName>
        <fullName evidence="4">DUF3556 domain-containing protein</fullName>
    </recommendedName>
</protein>
<proteinExistence type="predicted"/>
<keyword evidence="1" id="KW-0472">Membrane</keyword>
<sequence>MGFLTPSPQPVPPADFVRLPLRERIRILAAHWVEDGFGTPRVLHIVYILKMLGLYFALGLAITSWTTDHVHFTDPASWFDNVVVYQKLAVWLMLLEVIGLGGAFGPLCGHFAPMLGNIRYWLRPGTIRMAPWGRHVPGTGGDERTVLDVVLYVAVLASLLYPLLAPAEPVPFVPEGSGPQELVPPAAFVPILIAMPLMGLRDKVVFLAARSEQYLPIMLISATLGALVVGSETSAAFVNLVVAFKIIICVVWIGAGVSKLGEHFVNVVPPMISNSPGQPGFLKRWHYRDAPRDLRPSRLAWFMAHVGGTTVEILIPLVLLVTTNNTVALLGAIAMAAFHVFITSTFPLAVPLEWNVYFGYIAIVLWGGLGGGFDASVYNIWNFSEPLLLIPIFALLCFGPVLGNLRPDLVSFLPSMRQYAGNWASAVWTMKPGVEERLNELPLVENQVDQLQRMLPTPCEPDDAEMTMQKVLAWRSMHSQGRGLFSVLYEHLDDIEERTVRDGEFVCNAVLGWNFGDGHLHDERLVAAIQKRLNLAPGDLVVAYCESQAIPWANPPQAYRVIDAALGVVETGTWDVRDCVAEQPWLPDGPVPLRVTWAADGFQRRRTLTEGPASDTSSDTEQTV</sequence>
<dbReference type="OrthoDB" id="3520547at2"/>
<keyword evidence="1" id="KW-1133">Transmembrane helix</keyword>
<feature type="transmembrane region" description="Helical" evidence="1">
    <location>
        <begin position="299"/>
        <end position="321"/>
    </location>
</feature>
<evidence type="ECO:0008006" key="4">
    <source>
        <dbReference type="Google" id="ProtNLM"/>
    </source>
</evidence>
<feature type="transmembrane region" description="Helical" evidence="1">
    <location>
        <begin position="145"/>
        <end position="163"/>
    </location>
</feature>
<keyword evidence="1" id="KW-0812">Transmembrane</keyword>
<accession>A0A1J4NA55</accession>
<dbReference type="AlphaFoldDB" id="A0A1J4NA55"/>
<dbReference type="InterPro" id="IPR021941">
    <property type="entry name" value="DUF3556_TM"/>
</dbReference>
<dbReference type="Pfam" id="PF12077">
    <property type="entry name" value="DUF3556"/>
    <property type="match status" value="1"/>
</dbReference>
<reference evidence="2" key="1">
    <citation type="submission" date="2016-10" db="EMBL/GenBank/DDBJ databases">
        <title>Draft Genome Sequence of Nocardioides luteus Strain BAFB, an Alkane-Degrading Bacterium Isolated from JP-7 Polluted Soil.</title>
        <authorList>
            <person name="Brown L."/>
            <person name="Ruiz O.N."/>
            <person name="Gunasekera T."/>
        </authorList>
    </citation>
    <scope>NUCLEOTIDE SEQUENCE [LARGE SCALE GENOMIC DNA]</scope>
    <source>
        <strain evidence="2">BAFB</strain>
    </source>
</reference>
<dbReference type="RefSeq" id="WP_045551429.1">
    <property type="nucleotide sequence ID" value="NZ_JZDQ02000008.1"/>
</dbReference>